<gene>
    <name evidence="2" type="ORF">EV682_101173</name>
    <name evidence="1" type="ORF">NCTC11159_00192</name>
</gene>
<evidence type="ECO:0000313" key="4">
    <source>
        <dbReference type="Proteomes" id="UP000295794"/>
    </source>
</evidence>
<reference evidence="2 4" key="2">
    <citation type="submission" date="2019-03" db="EMBL/GenBank/DDBJ databases">
        <title>Genomic Encyclopedia of Type Strains, Phase IV (KMG-IV): sequencing the most valuable type-strain genomes for metagenomic binning, comparative biology and taxonomic classification.</title>
        <authorList>
            <person name="Goeker M."/>
        </authorList>
    </citation>
    <scope>NUCLEOTIDE SEQUENCE [LARGE SCALE GENOMIC DNA]</scope>
    <source>
        <strain evidence="2 4">DSM 3764</strain>
    </source>
</reference>
<dbReference type="Proteomes" id="UP000255108">
    <property type="component" value="Unassembled WGS sequence"/>
</dbReference>
<protein>
    <submittedName>
        <fullName evidence="1">Uncharacterized protein</fullName>
    </submittedName>
</protein>
<organism evidence="1 3">
    <name type="scientific">Iodobacter fluviatilis</name>
    <dbReference type="NCBI Taxonomy" id="537"/>
    <lineage>
        <taxon>Bacteria</taxon>
        <taxon>Pseudomonadati</taxon>
        <taxon>Pseudomonadota</taxon>
        <taxon>Betaproteobacteria</taxon>
        <taxon>Neisseriales</taxon>
        <taxon>Chitinibacteraceae</taxon>
        <taxon>Iodobacter</taxon>
    </lineage>
</organism>
<keyword evidence="4" id="KW-1185">Reference proteome</keyword>
<evidence type="ECO:0000313" key="1">
    <source>
        <dbReference type="EMBL" id="STQ89180.1"/>
    </source>
</evidence>
<reference evidence="1 3" key="1">
    <citation type="submission" date="2018-06" db="EMBL/GenBank/DDBJ databases">
        <authorList>
            <consortium name="Pathogen Informatics"/>
            <person name="Doyle S."/>
        </authorList>
    </citation>
    <scope>NUCLEOTIDE SEQUENCE [LARGE SCALE GENOMIC DNA]</scope>
    <source>
        <strain evidence="1 3">NCTC11159</strain>
    </source>
</reference>
<accession>A0A377Q377</accession>
<dbReference type="Proteomes" id="UP000295794">
    <property type="component" value="Unassembled WGS sequence"/>
</dbReference>
<proteinExistence type="predicted"/>
<dbReference type="EMBL" id="SMBT01000001">
    <property type="protein sequence ID" value="TCU90153.1"/>
    <property type="molecule type" value="Genomic_DNA"/>
</dbReference>
<dbReference type="AlphaFoldDB" id="A0A377Q377"/>
<evidence type="ECO:0000313" key="2">
    <source>
        <dbReference type="EMBL" id="TCU90153.1"/>
    </source>
</evidence>
<evidence type="ECO:0000313" key="3">
    <source>
        <dbReference type="Proteomes" id="UP000255108"/>
    </source>
</evidence>
<name>A0A377Q377_9NEIS</name>
<dbReference type="EMBL" id="UGHR01000001">
    <property type="protein sequence ID" value="STQ89180.1"/>
    <property type="molecule type" value="Genomic_DNA"/>
</dbReference>
<sequence length="53" mass="6211">MSYSSQNTSGVLQFLEGWKNRRKTVRSRLTASRCLFKEKSKNRVARSIWALYA</sequence>